<name>A0A9X7Z627_9BACL</name>
<reference evidence="2 3" key="1">
    <citation type="submission" date="2021-02" db="EMBL/GenBank/DDBJ databases">
        <title>Alicyclobacillus curvatus sp. nov. and Alicyclobacillus mengziensis sp. nov., two acidophilic bacteria isolated from acid mine drainage.</title>
        <authorList>
            <person name="Huang Y."/>
        </authorList>
    </citation>
    <scope>NUCLEOTIDE SEQUENCE [LARGE SCALE GENOMIC DNA]</scope>
    <source>
        <strain evidence="2 3">S30H14</strain>
    </source>
</reference>
<evidence type="ECO:0000256" key="1">
    <source>
        <dbReference type="SAM" id="Phobius"/>
    </source>
</evidence>
<keyword evidence="1" id="KW-1133">Transmembrane helix</keyword>
<dbReference type="KEGG" id="afx:JZ786_14555"/>
<keyword evidence="1" id="KW-0472">Membrane</keyword>
<organism evidence="2 3">
    <name type="scientific">Alicyclobacillus mengziensis</name>
    <dbReference type="NCBI Taxonomy" id="2931921"/>
    <lineage>
        <taxon>Bacteria</taxon>
        <taxon>Bacillati</taxon>
        <taxon>Bacillota</taxon>
        <taxon>Bacilli</taxon>
        <taxon>Bacillales</taxon>
        <taxon>Alicyclobacillaceae</taxon>
        <taxon>Alicyclobacillus</taxon>
    </lineage>
</organism>
<accession>A0A9X7Z627</accession>
<dbReference type="RefSeq" id="WP_206655137.1">
    <property type="nucleotide sequence ID" value="NZ_CP071182.1"/>
</dbReference>
<protein>
    <submittedName>
        <fullName evidence="2">Uncharacterized protein</fullName>
    </submittedName>
</protein>
<feature type="transmembrane region" description="Helical" evidence="1">
    <location>
        <begin position="29"/>
        <end position="48"/>
    </location>
</feature>
<feature type="transmembrane region" description="Helical" evidence="1">
    <location>
        <begin position="5"/>
        <end position="23"/>
    </location>
</feature>
<keyword evidence="1" id="KW-0812">Transmembrane</keyword>
<evidence type="ECO:0000313" key="2">
    <source>
        <dbReference type="EMBL" id="QSO45768.1"/>
    </source>
</evidence>
<dbReference type="AlphaFoldDB" id="A0A9X7Z627"/>
<dbReference type="Proteomes" id="UP000663505">
    <property type="component" value="Chromosome"/>
</dbReference>
<evidence type="ECO:0000313" key="3">
    <source>
        <dbReference type="Proteomes" id="UP000663505"/>
    </source>
</evidence>
<proteinExistence type="predicted"/>
<dbReference type="EMBL" id="CP071182">
    <property type="protein sequence ID" value="QSO45768.1"/>
    <property type="molecule type" value="Genomic_DNA"/>
</dbReference>
<gene>
    <name evidence="2" type="ORF">JZ786_14555</name>
</gene>
<keyword evidence="3" id="KW-1185">Reference proteome</keyword>
<sequence length="54" mass="5990">MFKYYLGLAIMCVIFSVMAAFFSEHGQTLTTIFLAMAGAFVAIGFVTSGRESRW</sequence>